<keyword evidence="1" id="KW-0472">Membrane</keyword>
<reference evidence="2" key="1">
    <citation type="journal article" date="2012" name="PLoS ONE">
        <title>Novel Plasmids and Resistance Phenotypes in Yersinia pestis: Unique Plasmid Inventory of Strain Java 9 Mediates High Levels of Arsenic Resistance.</title>
        <authorList>
            <person name="Eppinger M."/>
            <person name="Radnedge L."/>
            <person name="Andersen G."/>
            <person name="Vietri N."/>
            <person name="Severson G."/>
            <person name="Mou S."/>
            <person name="Ravel J."/>
            <person name="Worsham P.L."/>
        </authorList>
    </citation>
    <scope>NUCLEOTIDE SEQUENCE [LARGE SCALE GENOMIC DNA]</scope>
    <source>
        <strain evidence="2">Java 9</strain>
        <plasmid evidence="2">pCD</plasmid>
    </source>
</reference>
<dbReference type="EMBL" id="CP002182">
    <property type="protein sequence ID" value="ADW67019.1"/>
    <property type="molecule type" value="Genomic_DNA"/>
</dbReference>
<keyword evidence="2" id="KW-0614">Plasmid</keyword>
<feature type="transmembrane region" description="Helical" evidence="1">
    <location>
        <begin position="12"/>
        <end position="35"/>
    </location>
</feature>
<protein>
    <submittedName>
        <fullName evidence="2">Uncharacterized protein</fullName>
    </submittedName>
</protein>
<organism evidence="2">
    <name type="scientific">Yersinia pestis Java 9</name>
    <dbReference type="NCBI Taxonomy" id="880632"/>
    <lineage>
        <taxon>Bacteria</taxon>
        <taxon>Pseudomonadati</taxon>
        <taxon>Pseudomonadota</taxon>
        <taxon>Gammaproteobacteria</taxon>
        <taxon>Enterobacterales</taxon>
        <taxon>Yersiniaceae</taxon>
        <taxon>Yersinia</taxon>
    </lineage>
</organism>
<gene>
    <name evidence="2" type="ORF">YPJ_pCD48</name>
</gene>
<sequence>MVRLNTIIQVFDLPLLCSIPYLFLLSVFMTTPFFATSP</sequence>
<keyword evidence="1" id="KW-1133">Transmembrane helix</keyword>
<keyword evidence="1" id="KW-0812">Transmembrane</keyword>
<proteinExistence type="predicted"/>
<name>E8PSL9_YERPE</name>
<dbReference type="AlphaFoldDB" id="E8PSL9"/>
<geneLocation type="plasmid" evidence="2">
    <name>pCD</name>
</geneLocation>
<evidence type="ECO:0000313" key="2">
    <source>
        <dbReference type="EMBL" id="ADW67019.1"/>
    </source>
</evidence>
<evidence type="ECO:0000256" key="1">
    <source>
        <dbReference type="SAM" id="Phobius"/>
    </source>
</evidence>
<accession>E8PSL9</accession>